<organism evidence="2 3">
    <name type="scientific">Pedobacter caeni</name>
    <dbReference type="NCBI Taxonomy" id="288992"/>
    <lineage>
        <taxon>Bacteria</taxon>
        <taxon>Pseudomonadati</taxon>
        <taxon>Bacteroidota</taxon>
        <taxon>Sphingobacteriia</taxon>
        <taxon>Sphingobacteriales</taxon>
        <taxon>Sphingobacteriaceae</taxon>
        <taxon>Pedobacter</taxon>
    </lineage>
</organism>
<proteinExistence type="predicted"/>
<protein>
    <submittedName>
        <fullName evidence="2">cAMP-binding domain of CRP or a regulatory subunit of cAMP-dependent protein kinases</fullName>
    </submittedName>
</protein>
<dbReference type="AlphaFoldDB" id="A0A1M4VZI2"/>
<keyword evidence="3" id="KW-1185">Reference proteome</keyword>
<dbReference type="OrthoDB" id="1092431at2"/>
<keyword evidence="2" id="KW-0808">Transferase</keyword>
<sequence>MNPFNILFEHLQSTIDLNVEQLALIGNKFKEKKVKKKGFLLGAGEVSKHMRFIASGCLRSYYMDENSQEHTLQFGIENWWVNDLYSYLTGSPSNQFLQAIEESTILQIHKDDLEILIGEVPGIERFFRLKIQSAYVTLQERMLDNMSLTAYDRYVDFRNKYRDIEQRVPQYMIASYLGITPEFLSNIRKNAPR</sequence>
<evidence type="ECO:0000313" key="3">
    <source>
        <dbReference type="Proteomes" id="UP000184287"/>
    </source>
</evidence>
<keyword evidence="2" id="KW-0418">Kinase</keyword>
<reference evidence="3" key="1">
    <citation type="submission" date="2016-11" db="EMBL/GenBank/DDBJ databases">
        <authorList>
            <person name="Varghese N."/>
            <person name="Submissions S."/>
        </authorList>
    </citation>
    <scope>NUCLEOTIDE SEQUENCE [LARGE SCALE GENOMIC DNA]</scope>
    <source>
        <strain evidence="3">DSM 16990</strain>
    </source>
</reference>
<name>A0A1M4VZI2_9SPHI</name>
<dbReference type="InterPro" id="IPR014710">
    <property type="entry name" value="RmlC-like_jellyroll"/>
</dbReference>
<dbReference type="Gene3D" id="2.60.120.10">
    <property type="entry name" value="Jelly Rolls"/>
    <property type="match status" value="1"/>
</dbReference>
<gene>
    <name evidence="2" type="ORF">SAMN04488522_1011073</name>
</gene>
<dbReference type="InterPro" id="IPR018490">
    <property type="entry name" value="cNMP-bd_dom_sf"/>
</dbReference>
<dbReference type="STRING" id="288992.SAMN04488522_1011073"/>
<evidence type="ECO:0000259" key="1">
    <source>
        <dbReference type="Pfam" id="PF00027"/>
    </source>
</evidence>
<dbReference type="Pfam" id="PF00027">
    <property type="entry name" value="cNMP_binding"/>
    <property type="match status" value="1"/>
</dbReference>
<accession>A0A1M4VZI2</accession>
<dbReference type="EMBL" id="FQUQ01000001">
    <property type="protein sequence ID" value="SHE74283.1"/>
    <property type="molecule type" value="Genomic_DNA"/>
</dbReference>
<dbReference type="Proteomes" id="UP000184287">
    <property type="component" value="Unassembled WGS sequence"/>
</dbReference>
<dbReference type="GO" id="GO:0016301">
    <property type="term" value="F:kinase activity"/>
    <property type="evidence" value="ECO:0007669"/>
    <property type="project" value="UniProtKB-KW"/>
</dbReference>
<dbReference type="RefSeq" id="WP_073228304.1">
    <property type="nucleotide sequence ID" value="NZ_FQUQ01000001.1"/>
</dbReference>
<dbReference type="InterPro" id="IPR000595">
    <property type="entry name" value="cNMP-bd_dom"/>
</dbReference>
<dbReference type="SUPFAM" id="SSF51206">
    <property type="entry name" value="cAMP-binding domain-like"/>
    <property type="match status" value="1"/>
</dbReference>
<evidence type="ECO:0000313" key="2">
    <source>
        <dbReference type="EMBL" id="SHE74283.1"/>
    </source>
</evidence>
<feature type="domain" description="Cyclic nucleotide-binding" evidence="1">
    <location>
        <begin position="32"/>
        <end position="117"/>
    </location>
</feature>